<accession>A0A0F9DZ87</accession>
<evidence type="ECO:0000313" key="1">
    <source>
        <dbReference type="EMBL" id="KKL22981.1"/>
    </source>
</evidence>
<comment type="caution">
    <text evidence="1">The sequence shown here is derived from an EMBL/GenBank/DDBJ whole genome shotgun (WGS) entry which is preliminary data.</text>
</comment>
<name>A0A0F9DZ87_9ZZZZ</name>
<proteinExistence type="predicted"/>
<reference evidence="1" key="1">
    <citation type="journal article" date="2015" name="Nature">
        <title>Complex archaea that bridge the gap between prokaryotes and eukaryotes.</title>
        <authorList>
            <person name="Spang A."/>
            <person name="Saw J.H."/>
            <person name="Jorgensen S.L."/>
            <person name="Zaremba-Niedzwiedzka K."/>
            <person name="Martijn J."/>
            <person name="Lind A.E."/>
            <person name="van Eijk R."/>
            <person name="Schleper C."/>
            <person name="Guy L."/>
            <person name="Ettema T.J."/>
        </authorList>
    </citation>
    <scope>NUCLEOTIDE SEQUENCE</scope>
</reference>
<organism evidence="1">
    <name type="scientific">marine sediment metagenome</name>
    <dbReference type="NCBI Taxonomy" id="412755"/>
    <lineage>
        <taxon>unclassified sequences</taxon>
        <taxon>metagenomes</taxon>
        <taxon>ecological metagenomes</taxon>
    </lineage>
</organism>
<dbReference type="EMBL" id="LAZR01037142">
    <property type="protein sequence ID" value="KKL22981.1"/>
    <property type="molecule type" value="Genomic_DNA"/>
</dbReference>
<dbReference type="AlphaFoldDB" id="A0A0F9DZ87"/>
<protein>
    <submittedName>
        <fullName evidence="1">Uncharacterized protein</fullName>
    </submittedName>
</protein>
<sequence length="82" mass="8794">MSNVFVPFSWKGGDYMVEVKIIPGSGGKRFGPHQLDPPLPDEPAEIEVVGVEVNGEPGLITEETYIAAQESSAVYDAAMKAE</sequence>
<gene>
    <name evidence="1" type="ORF">LCGC14_2429960</name>
</gene>